<keyword evidence="3" id="KW-1185">Reference proteome</keyword>
<dbReference type="EMBL" id="FQZP01000008">
    <property type="protein sequence ID" value="SHI73830.1"/>
    <property type="molecule type" value="Genomic_DNA"/>
</dbReference>
<accession>A0A1M6DKY2</accession>
<name>A0A1M6DKY2_9FIRM</name>
<reference evidence="2 3" key="1">
    <citation type="submission" date="2016-11" db="EMBL/GenBank/DDBJ databases">
        <authorList>
            <person name="Varghese N."/>
            <person name="Submissions S."/>
        </authorList>
    </citation>
    <scope>NUCLEOTIDE SEQUENCE [LARGE SCALE GENOMIC DNA]</scope>
    <source>
        <strain evidence="2 3">DSM 19027</strain>
    </source>
</reference>
<feature type="transmembrane region" description="Helical" evidence="1">
    <location>
        <begin position="245"/>
        <end position="263"/>
    </location>
</feature>
<dbReference type="Proteomes" id="UP000324781">
    <property type="component" value="Unassembled WGS sequence"/>
</dbReference>
<gene>
    <name evidence="2" type="ORF">SAMN05444373_100815</name>
</gene>
<dbReference type="Pfam" id="PF07136">
    <property type="entry name" value="DUF1385"/>
    <property type="match status" value="1"/>
</dbReference>
<sequence>MDKEIWLRPKRVSNIGGEALMEGVMMRGKSTMASTVRKGNGELVTTIKPYVPITKRHRILGLPIIRGAISMIESMVVGIGALMESAEYIEFEEAESKFDKWIEKKFGDKSMTIIKFTSVLFALVMGIGLFMLLPNLVADLIPFDKETASGAFLANIIEGGIRIGIFLLYVWLVSKSRDMRRVFQYHGAEHKTIYAYENMEELTVENVRKHTRLHPRCGTTFIFVVVLISILIFALTGWHSKLINMVIRLALLPVIAGVSYELFKLAARSNSKLVKLISVPGLLLQKITTQEPDDSMLEVAIASLKAVLEAEEGEGTENDSLKAAQ</sequence>
<evidence type="ECO:0000313" key="2">
    <source>
        <dbReference type="EMBL" id="SHI73830.1"/>
    </source>
</evidence>
<dbReference type="OrthoDB" id="9784805at2"/>
<dbReference type="AlphaFoldDB" id="A0A1M6DKY2"/>
<protein>
    <submittedName>
        <fullName evidence="2">Uncharacterized conserved protein YqhQ</fullName>
    </submittedName>
</protein>
<dbReference type="PANTHER" id="PTHR42867:SF1">
    <property type="entry name" value="MEMBRANE PROTEIN-RELATED"/>
    <property type="match status" value="1"/>
</dbReference>
<evidence type="ECO:0000256" key="1">
    <source>
        <dbReference type="SAM" id="Phobius"/>
    </source>
</evidence>
<dbReference type="PANTHER" id="PTHR42867">
    <property type="entry name" value="MEMBRANE PROTEIN-RELATED"/>
    <property type="match status" value="1"/>
</dbReference>
<organism evidence="2 3">
    <name type="scientific">Thermoclostridium caenicola</name>
    <dbReference type="NCBI Taxonomy" id="659425"/>
    <lineage>
        <taxon>Bacteria</taxon>
        <taxon>Bacillati</taxon>
        <taxon>Bacillota</taxon>
        <taxon>Clostridia</taxon>
        <taxon>Eubacteriales</taxon>
        <taxon>Oscillospiraceae</taxon>
        <taxon>Thermoclostridium</taxon>
    </lineage>
</organism>
<feature type="transmembrane region" description="Helical" evidence="1">
    <location>
        <begin position="218"/>
        <end position="239"/>
    </location>
</feature>
<evidence type="ECO:0000313" key="3">
    <source>
        <dbReference type="Proteomes" id="UP000324781"/>
    </source>
</evidence>
<dbReference type="InterPro" id="IPR010787">
    <property type="entry name" value="DUF1385"/>
</dbReference>
<proteinExistence type="predicted"/>
<keyword evidence="1" id="KW-0472">Membrane</keyword>
<keyword evidence="1" id="KW-0812">Transmembrane</keyword>
<feature type="transmembrane region" description="Helical" evidence="1">
    <location>
        <begin position="152"/>
        <end position="172"/>
    </location>
</feature>
<keyword evidence="1" id="KW-1133">Transmembrane helix</keyword>
<dbReference type="RefSeq" id="WP_149678055.1">
    <property type="nucleotide sequence ID" value="NZ_FQZP01000008.1"/>
</dbReference>
<feature type="transmembrane region" description="Helical" evidence="1">
    <location>
        <begin position="113"/>
        <end position="132"/>
    </location>
</feature>